<protein>
    <submittedName>
        <fullName evidence="1">Uncharacterized protein</fullName>
    </submittedName>
</protein>
<accession>A0ABQ9NVJ0</accession>
<sequence>MVHTKHQEEYPKAMRGLGYGYAVYHPVETSKLYAGAYGYFDEEGDWFRLGDICDAEGCPNLDSTKPFAVKALLARDVHEVQLGFDAKAPVEPAGNIGVHMKYETSSEFGAVLLARPLLKKHQYQNEEFFKRWGEQNFAALRAENSILETYGLWIITKTCQTPYCAIATFGGKRNAISAGFTAEAYKGGKLQAGGRWYLENQSGAWRTFGGYENEDSGAKDEGEAADAGAEAEDVVIFFAGYRIKPSRMPWGRPYADEMRAVGPGVSQVKSHDGEVLECEHWDGKNF</sequence>
<organism evidence="1 2">
    <name type="scientific">Coniosporium apollinis</name>
    <dbReference type="NCBI Taxonomy" id="61459"/>
    <lineage>
        <taxon>Eukaryota</taxon>
        <taxon>Fungi</taxon>
        <taxon>Dikarya</taxon>
        <taxon>Ascomycota</taxon>
        <taxon>Pezizomycotina</taxon>
        <taxon>Dothideomycetes</taxon>
        <taxon>Dothideomycetes incertae sedis</taxon>
        <taxon>Coniosporium</taxon>
    </lineage>
</organism>
<gene>
    <name evidence="1" type="ORF">H2201_003595</name>
</gene>
<proteinExistence type="predicted"/>
<comment type="caution">
    <text evidence="1">The sequence shown here is derived from an EMBL/GenBank/DDBJ whole genome shotgun (WGS) entry which is preliminary data.</text>
</comment>
<evidence type="ECO:0000313" key="2">
    <source>
        <dbReference type="Proteomes" id="UP001172684"/>
    </source>
</evidence>
<dbReference type="Proteomes" id="UP001172684">
    <property type="component" value="Unassembled WGS sequence"/>
</dbReference>
<evidence type="ECO:0000313" key="1">
    <source>
        <dbReference type="EMBL" id="KAJ9666407.1"/>
    </source>
</evidence>
<reference evidence="1" key="1">
    <citation type="submission" date="2022-10" db="EMBL/GenBank/DDBJ databases">
        <title>Culturing micro-colonial fungi from biological soil crusts in the Mojave desert and describing Neophaeococcomyces mojavensis, and introducing the new genera and species Taxawa tesnikishii.</title>
        <authorList>
            <person name="Kurbessoian T."/>
            <person name="Stajich J.E."/>
        </authorList>
    </citation>
    <scope>NUCLEOTIDE SEQUENCE</scope>
    <source>
        <strain evidence="1">TK_1</strain>
    </source>
</reference>
<dbReference type="EMBL" id="JAPDRL010000020">
    <property type="protein sequence ID" value="KAJ9666407.1"/>
    <property type="molecule type" value="Genomic_DNA"/>
</dbReference>
<name>A0ABQ9NVJ0_9PEZI</name>
<keyword evidence="2" id="KW-1185">Reference proteome</keyword>